<gene>
    <name evidence="2" type="ORF">G8770_21220</name>
</gene>
<dbReference type="InterPro" id="IPR001736">
    <property type="entry name" value="PLipase_D/transphosphatidylase"/>
</dbReference>
<dbReference type="PROSITE" id="PS50035">
    <property type="entry name" value="PLD"/>
    <property type="match status" value="2"/>
</dbReference>
<dbReference type="PANTHER" id="PTHR21248:SF12">
    <property type="entry name" value="CARDIOLIPIN SYNTHASE C"/>
    <property type="match status" value="1"/>
</dbReference>
<dbReference type="RefSeq" id="WP_167191735.1">
    <property type="nucleotide sequence ID" value="NZ_JAAONZ010000024.1"/>
</dbReference>
<protein>
    <submittedName>
        <fullName evidence="2">Phospholipase D family protein</fullName>
    </submittedName>
</protein>
<proteinExistence type="predicted"/>
<name>A0A9E5MPR0_9GAMM</name>
<feature type="domain" description="PLD phosphodiesterase" evidence="1">
    <location>
        <begin position="383"/>
        <end position="410"/>
    </location>
</feature>
<dbReference type="GO" id="GO:0030572">
    <property type="term" value="F:phosphatidyltransferase activity"/>
    <property type="evidence" value="ECO:0007669"/>
    <property type="project" value="UniProtKB-ARBA"/>
</dbReference>
<dbReference type="Gene3D" id="3.30.870.10">
    <property type="entry name" value="Endonuclease Chain A"/>
    <property type="match status" value="2"/>
</dbReference>
<sequence>MTDETLSKLAASLKPLQDQHPGQSGVFPLTAGEDALLARLLLIRAAEKSLDLQYYIWLRDNSGHALIAAVLAAADRGVRVRILLDDVGSPVGDDRLLMLSQHTNIDVCLFNPLGNRAQRLWSMLTNFRRSNRRMHNKSLTVDNTVTVVGGRNIGDEYFDVSDDVAFSDLDLMAVGPVVDQVASSFEEFWQSSACYPIQMLVKKAFSNDELLELMDTIRSYLRDFSLKRSLDQLLELDFSASVTSNKWYWGDAMVLSDSPKKSLLSGFRKSSLLLMKLSKVASRVSRELLLVSPYFVPGIRGMRFFRKLRAKGVQVTIVTNSLSATDVSLVHSGYAKYRKRLLKIGVKLFEIPADSDGLDFARWRRHFQPLNPEKITQFIHKSSRASLHAKAYFIDREKTFVGSMNLDPRSILINTEIGVLVENAELTSVAVDNIKASLQGQAYQLKLDDRSRLVWEIDKNDETVCYYSDPQTSFFRRLGIRLLSALPIEAQL</sequence>
<evidence type="ECO:0000259" key="1">
    <source>
        <dbReference type="PROSITE" id="PS50035"/>
    </source>
</evidence>
<dbReference type="AlphaFoldDB" id="A0A9E5MPR0"/>
<dbReference type="SMART" id="SM00155">
    <property type="entry name" value="PLDc"/>
    <property type="match status" value="2"/>
</dbReference>
<dbReference type="CDD" id="cd09113">
    <property type="entry name" value="PLDc_ymdC_like_2"/>
    <property type="match status" value="1"/>
</dbReference>
<dbReference type="GO" id="GO:0032049">
    <property type="term" value="P:cardiolipin biosynthetic process"/>
    <property type="evidence" value="ECO:0007669"/>
    <property type="project" value="UniProtKB-ARBA"/>
</dbReference>
<dbReference type="SUPFAM" id="SSF56024">
    <property type="entry name" value="Phospholipase D/nuclease"/>
    <property type="match status" value="2"/>
</dbReference>
<reference evidence="2" key="1">
    <citation type="submission" date="2020-03" db="EMBL/GenBank/DDBJ databases">
        <authorList>
            <person name="Guo F."/>
        </authorList>
    </citation>
    <scope>NUCLEOTIDE SEQUENCE</scope>
    <source>
        <strain evidence="2">JCM 30134</strain>
    </source>
</reference>
<comment type="caution">
    <text evidence="2">The sequence shown here is derived from an EMBL/GenBank/DDBJ whole genome shotgun (WGS) entry which is preliminary data.</text>
</comment>
<evidence type="ECO:0000313" key="3">
    <source>
        <dbReference type="Proteomes" id="UP000787472"/>
    </source>
</evidence>
<accession>A0A9E5MPR0</accession>
<dbReference type="CDD" id="cd09111">
    <property type="entry name" value="PLDc_ymdC_like_1"/>
    <property type="match status" value="1"/>
</dbReference>
<dbReference type="PANTHER" id="PTHR21248">
    <property type="entry name" value="CARDIOLIPIN SYNTHASE"/>
    <property type="match status" value="1"/>
</dbReference>
<keyword evidence="3" id="KW-1185">Reference proteome</keyword>
<dbReference type="Pfam" id="PF13091">
    <property type="entry name" value="PLDc_2"/>
    <property type="match status" value="2"/>
</dbReference>
<organism evidence="2 3">
    <name type="scientific">Pseudomaricurvus hydrocarbonicus</name>
    <dbReference type="NCBI Taxonomy" id="1470433"/>
    <lineage>
        <taxon>Bacteria</taxon>
        <taxon>Pseudomonadati</taxon>
        <taxon>Pseudomonadota</taxon>
        <taxon>Gammaproteobacteria</taxon>
        <taxon>Cellvibrionales</taxon>
        <taxon>Cellvibrionaceae</taxon>
        <taxon>Pseudomaricurvus</taxon>
    </lineage>
</organism>
<dbReference type="Proteomes" id="UP000787472">
    <property type="component" value="Unassembled WGS sequence"/>
</dbReference>
<evidence type="ECO:0000313" key="2">
    <source>
        <dbReference type="EMBL" id="NHO68077.1"/>
    </source>
</evidence>
<feature type="domain" description="PLD phosphodiesterase" evidence="1">
    <location>
        <begin position="130"/>
        <end position="157"/>
    </location>
</feature>
<dbReference type="EMBL" id="JAAONZ010000024">
    <property type="protein sequence ID" value="NHO68077.1"/>
    <property type="molecule type" value="Genomic_DNA"/>
</dbReference>
<dbReference type="InterPro" id="IPR025202">
    <property type="entry name" value="PLD-like_dom"/>
</dbReference>